<evidence type="ECO:0000256" key="1">
    <source>
        <dbReference type="SAM" id="MobiDB-lite"/>
    </source>
</evidence>
<dbReference type="EMBL" id="AVOT02098045">
    <property type="protein sequence ID" value="MBW0576284.1"/>
    <property type="molecule type" value="Genomic_DNA"/>
</dbReference>
<comment type="caution">
    <text evidence="2">The sequence shown here is derived from an EMBL/GenBank/DDBJ whole genome shotgun (WGS) entry which is preliminary data.</text>
</comment>
<name>A0A9Q3K813_9BASI</name>
<organism evidence="2 3">
    <name type="scientific">Austropuccinia psidii MF-1</name>
    <dbReference type="NCBI Taxonomy" id="1389203"/>
    <lineage>
        <taxon>Eukaryota</taxon>
        <taxon>Fungi</taxon>
        <taxon>Dikarya</taxon>
        <taxon>Basidiomycota</taxon>
        <taxon>Pucciniomycotina</taxon>
        <taxon>Pucciniomycetes</taxon>
        <taxon>Pucciniales</taxon>
        <taxon>Sphaerophragmiaceae</taxon>
        <taxon>Austropuccinia</taxon>
    </lineage>
</organism>
<dbReference type="OrthoDB" id="10261522at2759"/>
<proteinExistence type="predicted"/>
<sequence>MDQFSAHGLCEPPEATRSAQLKPSPHLKGNPSTPPCTPYSRLQEWLQNPMPISKQDFLTHQSGNPWRKSEDHSRIPITWPCRRWVGNLIKDYSKGILRGYTSLQSVVKESSISLLVGQLNWSIQASINQPVCTWPNWAVSYSTVGIQ</sequence>
<reference evidence="2" key="1">
    <citation type="submission" date="2021-03" db="EMBL/GenBank/DDBJ databases">
        <title>Draft genome sequence of rust myrtle Austropuccinia psidii MF-1, a brazilian biotype.</title>
        <authorList>
            <person name="Quecine M.C."/>
            <person name="Pachon D.M.R."/>
            <person name="Bonatelli M.L."/>
            <person name="Correr F.H."/>
            <person name="Franceschini L.M."/>
            <person name="Leite T.F."/>
            <person name="Margarido G.R.A."/>
            <person name="Almeida C.A."/>
            <person name="Ferrarezi J.A."/>
            <person name="Labate C.A."/>
        </authorList>
    </citation>
    <scope>NUCLEOTIDE SEQUENCE</scope>
    <source>
        <strain evidence="2">MF-1</strain>
    </source>
</reference>
<accession>A0A9Q3K813</accession>
<keyword evidence="3" id="KW-1185">Reference proteome</keyword>
<dbReference type="Proteomes" id="UP000765509">
    <property type="component" value="Unassembled WGS sequence"/>
</dbReference>
<evidence type="ECO:0000313" key="2">
    <source>
        <dbReference type="EMBL" id="MBW0576284.1"/>
    </source>
</evidence>
<feature type="region of interest" description="Disordered" evidence="1">
    <location>
        <begin position="1"/>
        <end position="38"/>
    </location>
</feature>
<gene>
    <name evidence="2" type="ORF">O181_115999</name>
</gene>
<protein>
    <submittedName>
        <fullName evidence="2">Uncharacterized protein</fullName>
    </submittedName>
</protein>
<dbReference type="AlphaFoldDB" id="A0A9Q3K813"/>
<evidence type="ECO:0000313" key="3">
    <source>
        <dbReference type="Proteomes" id="UP000765509"/>
    </source>
</evidence>